<dbReference type="Proteomes" id="UP000694423">
    <property type="component" value="Unplaced"/>
</dbReference>
<keyword evidence="3" id="KW-1185">Reference proteome</keyword>
<evidence type="ECO:0000313" key="3">
    <source>
        <dbReference type="Proteomes" id="UP000694423"/>
    </source>
</evidence>
<proteinExistence type="predicted"/>
<evidence type="ECO:0000256" key="1">
    <source>
        <dbReference type="SAM" id="MobiDB-lite"/>
    </source>
</evidence>
<reference evidence="2" key="2">
    <citation type="submission" date="2025-09" db="UniProtKB">
        <authorList>
            <consortium name="Ensembl"/>
        </authorList>
    </citation>
    <scope>IDENTIFICATION</scope>
</reference>
<accession>A0A8C4KDU1</accession>
<organism evidence="2 3">
    <name type="scientific">Dromaius novaehollandiae</name>
    <name type="common">Emu</name>
    <dbReference type="NCBI Taxonomy" id="8790"/>
    <lineage>
        <taxon>Eukaryota</taxon>
        <taxon>Metazoa</taxon>
        <taxon>Chordata</taxon>
        <taxon>Craniata</taxon>
        <taxon>Vertebrata</taxon>
        <taxon>Euteleostomi</taxon>
        <taxon>Archelosauria</taxon>
        <taxon>Archosauria</taxon>
        <taxon>Dinosauria</taxon>
        <taxon>Saurischia</taxon>
        <taxon>Theropoda</taxon>
        <taxon>Coelurosauria</taxon>
        <taxon>Aves</taxon>
        <taxon>Palaeognathae</taxon>
        <taxon>Casuariiformes</taxon>
        <taxon>Dromaiidae</taxon>
        <taxon>Dromaius</taxon>
    </lineage>
</organism>
<dbReference type="Ensembl" id="ENSDNVT00000027956.1">
    <property type="protein sequence ID" value="ENSDNVP00000023180.1"/>
    <property type="gene ID" value="ENSDNVG00000016106.1"/>
</dbReference>
<protein>
    <submittedName>
        <fullName evidence="2">Uncharacterized protein</fullName>
    </submittedName>
</protein>
<name>A0A8C4KDU1_DRONO</name>
<feature type="region of interest" description="Disordered" evidence="1">
    <location>
        <begin position="76"/>
        <end position="115"/>
    </location>
</feature>
<dbReference type="AlphaFoldDB" id="A0A8C4KDU1"/>
<evidence type="ECO:0000313" key="2">
    <source>
        <dbReference type="Ensembl" id="ENSDNVP00000023180.1"/>
    </source>
</evidence>
<reference evidence="2" key="1">
    <citation type="submission" date="2025-08" db="UniProtKB">
        <authorList>
            <consortium name="Ensembl"/>
        </authorList>
    </citation>
    <scope>IDENTIFICATION</scope>
</reference>
<sequence length="138" mass="14872">MAFRVRSVFADSSTDVDIFFLRWVKTPSIGFHSSFVTSLLSKRVFFSSLALSSRGPGSSLSRGLFHRSGRPAGAAGPLWRAAGSGGQAGSPPWPAGAFVRPPRTGPRPPKVSSVPPRTWPFVSGRWESSWKGFVGKRP</sequence>